<evidence type="ECO:0000313" key="2">
    <source>
        <dbReference type="Proteomes" id="UP000054632"/>
    </source>
</evidence>
<name>A0A0V1DUF5_TRIPS</name>
<accession>A0A0V1DUF5</accession>
<dbReference type="Proteomes" id="UP000054632">
    <property type="component" value="Unassembled WGS sequence"/>
</dbReference>
<gene>
    <name evidence="1" type="ORF">T4A_7449</name>
</gene>
<sequence>MKLLRRKPYWSLKKHTRRLQVESHCDSQLSAQLEVREWERTKMKWRKVVVENTALVCRSSCEAAQDFL</sequence>
<protein>
    <submittedName>
        <fullName evidence="1">Uncharacterized protein</fullName>
    </submittedName>
</protein>
<proteinExistence type="predicted"/>
<comment type="caution">
    <text evidence="1">The sequence shown here is derived from an EMBL/GenBank/DDBJ whole genome shotgun (WGS) entry which is preliminary data.</text>
</comment>
<dbReference type="EMBL" id="JYDR01000241">
    <property type="protein sequence ID" value="KRY64993.1"/>
    <property type="molecule type" value="Genomic_DNA"/>
</dbReference>
<reference evidence="1 2" key="1">
    <citation type="submission" date="2015-01" db="EMBL/GenBank/DDBJ databases">
        <title>Evolution of Trichinella species and genotypes.</title>
        <authorList>
            <person name="Korhonen P.K."/>
            <person name="Edoardo P."/>
            <person name="Giuseppe L.R."/>
            <person name="Gasser R.B."/>
        </authorList>
    </citation>
    <scope>NUCLEOTIDE SEQUENCE [LARGE SCALE GENOMIC DNA]</scope>
    <source>
        <strain evidence="1">ISS13</strain>
    </source>
</reference>
<evidence type="ECO:0000313" key="1">
    <source>
        <dbReference type="EMBL" id="KRY64993.1"/>
    </source>
</evidence>
<organism evidence="1 2">
    <name type="scientific">Trichinella pseudospiralis</name>
    <name type="common">Parasitic roundworm</name>
    <dbReference type="NCBI Taxonomy" id="6337"/>
    <lineage>
        <taxon>Eukaryota</taxon>
        <taxon>Metazoa</taxon>
        <taxon>Ecdysozoa</taxon>
        <taxon>Nematoda</taxon>
        <taxon>Enoplea</taxon>
        <taxon>Dorylaimia</taxon>
        <taxon>Trichinellida</taxon>
        <taxon>Trichinellidae</taxon>
        <taxon>Trichinella</taxon>
    </lineage>
</organism>
<dbReference type="AlphaFoldDB" id="A0A0V1DUF5"/>